<dbReference type="Proteomes" id="UP000272729">
    <property type="component" value="Unassembled WGS sequence"/>
</dbReference>
<dbReference type="SUPFAM" id="SSF46689">
    <property type="entry name" value="Homeodomain-like"/>
    <property type="match status" value="1"/>
</dbReference>
<comment type="caution">
    <text evidence="5">The sequence shown here is derived from an EMBL/GenBank/DDBJ whole genome shotgun (WGS) entry which is preliminary data.</text>
</comment>
<reference evidence="5 6" key="1">
    <citation type="submission" date="2018-10" db="EMBL/GenBank/DDBJ databases">
        <title>Sequencing the genomes of 1000 actinobacteria strains.</title>
        <authorList>
            <person name="Klenk H.-P."/>
        </authorList>
    </citation>
    <scope>NUCLEOTIDE SEQUENCE [LARGE SCALE GENOMIC DNA]</scope>
    <source>
        <strain evidence="5 6">DSM 43911</strain>
    </source>
</reference>
<dbReference type="InterPro" id="IPR050204">
    <property type="entry name" value="AraC_XylS_family_regulators"/>
</dbReference>
<evidence type="ECO:0000256" key="1">
    <source>
        <dbReference type="ARBA" id="ARBA00023015"/>
    </source>
</evidence>
<dbReference type="InterPro" id="IPR035418">
    <property type="entry name" value="AraC-bd_2"/>
</dbReference>
<sequence>MVKESQPALRKPFEATFQRNSATLVVATEELSQAWRDHFGTTVRVNVGEGCSRLGGLRRGTLGTASLTVLRAGPHTLTAKPSPAHGHVHFLLVVSGSVVLTQDGRRAEVPRQGLVCLDSSRRFGLTVPEKSAIVAIRVPHSALRVRAADTARVTALPWSREPGLVKVVGETLAGFGQYAGDLDDDIAGLIGASFVNLLAMLIRQHRDAEVHDSAASREALLEEVMRYCLEHLDEVDLTPRAVARAHHMSIRRLQQLFAERGTSPARWIRAERLARCHDDLRNPAKRHLSVATIGERWGLLNASHFSRQFRGQYGVTPSELRNLLLAGAA</sequence>
<dbReference type="PANTHER" id="PTHR46796">
    <property type="entry name" value="HTH-TYPE TRANSCRIPTIONAL ACTIVATOR RHAS-RELATED"/>
    <property type="match status" value="1"/>
</dbReference>
<name>A0A495XLT4_9PSEU</name>
<evidence type="ECO:0000313" key="5">
    <source>
        <dbReference type="EMBL" id="RKT74599.1"/>
    </source>
</evidence>
<evidence type="ECO:0000256" key="2">
    <source>
        <dbReference type="ARBA" id="ARBA00023125"/>
    </source>
</evidence>
<dbReference type="InterPro" id="IPR018060">
    <property type="entry name" value="HTH_AraC"/>
</dbReference>
<dbReference type="PROSITE" id="PS01124">
    <property type="entry name" value="HTH_ARAC_FAMILY_2"/>
    <property type="match status" value="1"/>
</dbReference>
<dbReference type="GO" id="GO:0003700">
    <property type="term" value="F:DNA-binding transcription factor activity"/>
    <property type="evidence" value="ECO:0007669"/>
    <property type="project" value="InterPro"/>
</dbReference>
<dbReference type="AlphaFoldDB" id="A0A495XLT4"/>
<proteinExistence type="predicted"/>
<dbReference type="PANTHER" id="PTHR46796:SF6">
    <property type="entry name" value="ARAC SUBFAMILY"/>
    <property type="match status" value="1"/>
</dbReference>
<dbReference type="EMBL" id="RBXR01000001">
    <property type="protein sequence ID" value="RKT74599.1"/>
    <property type="molecule type" value="Genomic_DNA"/>
</dbReference>
<keyword evidence="2" id="KW-0238">DNA-binding</keyword>
<dbReference type="Pfam" id="PF14525">
    <property type="entry name" value="AraC_binding_2"/>
    <property type="match status" value="1"/>
</dbReference>
<keyword evidence="3" id="KW-0804">Transcription</keyword>
<protein>
    <submittedName>
        <fullName evidence="5">AraC family transcriptional regulator</fullName>
    </submittedName>
</protein>
<dbReference type="InterPro" id="IPR009057">
    <property type="entry name" value="Homeodomain-like_sf"/>
</dbReference>
<dbReference type="SMART" id="SM00342">
    <property type="entry name" value="HTH_ARAC"/>
    <property type="match status" value="1"/>
</dbReference>
<gene>
    <name evidence="5" type="ORF">DFJ66_7962</name>
</gene>
<dbReference type="OrthoDB" id="9799345at2"/>
<evidence type="ECO:0000256" key="3">
    <source>
        <dbReference type="ARBA" id="ARBA00023163"/>
    </source>
</evidence>
<evidence type="ECO:0000259" key="4">
    <source>
        <dbReference type="PROSITE" id="PS01124"/>
    </source>
</evidence>
<dbReference type="GO" id="GO:0043565">
    <property type="term" value="F:sequence-specific DNA binding"/>
    <property type="evidence" value="ECO:0007669"/>
    <property type="project" value="InterPro"/>
</dbReference>
<keyword evidence="1" id="KW-0805">Transcription regulation</keyword>
<keyword evidence="6" id="KW-1185">Reference proteome</keyword>
<dbReference type="Gene3D" id="1.10.10.60">
    <property type="entry name" value="Homeodomain-like"/>
    <property type="match status" value="1"/>
</dbReference>
<feature type="domain" description="HTH araC/xylS-type" evidence="4">
    <location>
        <begin position="222"/>
        <end position="323"/>
    </location>
</feature>
<accession>A0A495XLT4</accession>
<dbReference type="RefSeq" id="WP_121229495.1">
    <property type="nucleotide sequence ID" value="NZ_JBIUBA010000006.1"/>
</dbReference>
<evidence type="ECO:0000313" key="6">
    <source>
        <dbReference type="Proteomes" id="UP000272729"/>
    </source>
</evidence>
<organism evidence="5 6">
    <name type="scientific">Saccharothrix variisporea</name>
    <dbReference type="NCBI Taxonomy" id="543527"/>
    <lineage>
        <taxon>Bacteria</taxon>
        <taxon>Bacillati</taxon>
        <taxon>Actinomycetota</taxon>
        <taxon>Actinomycetes</taxon>
        <taxon>Pseudonocardiales</taxon>
        <taxon>Pseudonocardiaceae</taxon>
        <taxon>Saccharothrix</taxon>
    </lineage>
</organism>
<dbReference type="Pfam" id="PF12833">
    <property type="entry name" value="HTH_18"/>
    <property type="match status" value="1"/>
</dbReference>